<dbReference type="InterPro" id="IPR013320">
    <property type="entry name" value="ConA-like_dom_sf"/>
</dbReference>
<evidence type="ECO:0000313" key="7">
    <source>
        <dbReference type="Proteomes" id="UP001595765"/>
    </source>
</evidence>
<proteinExistence type="predicted"/>
<dbReference type="Proteomes" id="UP001595765">
    <property type="component" value="Unassembled WGS sequence"/>
</dbReference>
<gene>
    <name evidence="6" type="ORF">ACFO3J_35425</name>
</gene>
<dbReference type="InterPro" id="IPR006558">
    <property type="entry name" value="LamG-like"/>
</dbReference>
<organism evidence="6 7">
    <name type="scientific">Streptomyces polygonati</name>
    <dbReference type="NCBI Taxonomy" id="1617087"/>
    <lineage>
        <taxon>Bacteria</taxon>
        <taxon>Bacillati</taxon>
        <taxon>Actinomycetota</taxon>
        <taxon>Actinomycetes</taxon>
        <taxon>Kitasatosporales</taxon>
        <taxon>Streptomycetaceae</taxon>
        <taxon>Streptomyces</taxon>
    </lineage>
</organism>
<feature type="region of interest" description="Disordered" evidence="3">
    <location>
        <begin position="34"/>
        <end position="77"/>
    </location>
</feature>
<comment type="caution">
    <text evidence="6">The sequence shown here is derived from an EMBL/GenBank/DDBJ whole genome shotgun (WGS) entry which is preliminary data.</text>
</comment>
<evidence type="ECO:0000256" key="3">
    <source>
        <dbReference type="SAM" id="MobiDB-lite"/>
    </source>
</evidence>
<evidence type="ECO:0000313" key="6">
    <source>
        <dbReference type="EMBL" id="MFC4036690.1"/>
    </source>
</evidence>
<dbReference type="PANTHER" id="PTHR43784">
    <property type="entry name" value="GDSL-LIKE LIPASE/ACYLHYDROLASE, PUTATIVE (AFU_ORTHOLOGUE AFUA_2G00820)-RELATED"/>
    <property type="match status" value="1"/>
</dbReference>
<evidence type="ECO:0000256" key="1">
    <source>
        <dbReference type="ARBA" id="ARBA00022729"/>
    </source>
</evidence>
<dbReference type="InterPro" id="IPR036514">
    <property type="entry name" value="SGNH_hydro_sf"/>
</dbReference>
<evidence type="ECO:0000256" key="2">
    <source>
        <dbReference type="ARBA" id="ARBA00023157"/>
    </source>
</evidence>
<dbReference type="Gene3D" id="2.60.120.200">
    <property type="match status" value="1"/>
</dbReference>
<dbReference type="PANTHER" id="PTHR43784:SF2">
    <property type="entry name" value="GDSL-LIKE LIPASE_ACYLHYDROLASE, PUTATIVE (AFU_ORTHOLOGUE AFUA_2G00820)-RELATED"/>
    <property type="match status" value="1"/>
</dbReference>
<feature type="domain" description="LamG-like jellyroll fold" evidence="5">
    <location>
        <begin position="1507"/>
        <end position="1649"/>
    </location>
</feature>
<protein>
    <submittedName>
        <fullName evidence="6">LamG-like jellyroll fold domain-containing protein</fullName>
    </submittedName>
</protein>
<keyword evidence="1 4" id="KW-0732">Signal</keyword>
<evidence type="ECO:0000259" key="5">
    <source>
        <dbReference type="SMART" id="SM00560"/>
    </source>
</evidence>
<dbReference type="EMBL" id="JBHSBB010000053">
    <property type="protein sequence ID" value="MFC4036690.1"/>
    <property type="molecule type" value="Genomic_DNA"/>
</dbReference>
<name>A0ABV8HX97_9ACTN</name>
<feature type="chain" id="PRO_5045219830" evidence="4">
    <location>
        <begin position="37"/>
        <end position="1916"/>
    </location>
</feature>
<dbReference type="Gene3D" id="2.130.10.130">
    <property type="entry name" value="Integrin alpha, N-terminal"/>
    <property type="match status" value="1"/>
</dbReference>
<dbReference type="SUPFAM" id="SSF52266">
    <property type="entry name" value="SGNH hydrolase"/>
    <property type="match status" value="1"/>
</dbReference>
<accession>A0ABV8HX97</accession>
<dbReference type="InterPro" id="IPR013517">
    <property type="entry name" value="FG-GAP"/>
</dbReference>
<dbReference type="Pfam" id="PF13385">
    <property type="entry name" value="Laminin_G_3"/>
    <property type="match status" value="1"/>
</dbReference>
<dbReference type="InterPro" id="IPR053140">
    <property type="entry name" value="GDSL_Rv0518-like"/>
</dbReference>
<dbReference type="SUPFAM" id="SSF49899">
    <property type="entry name" value="Concanavalin A-like lectins/glucanases"/>
    <property type="match status" value="1"/>
</dbReference>
<keyword evidence="7" id="KW-1185">Reference proteome</keyword>
<dbReference type="Gene3D" id="3.40.50.1110">
    <property type="entry name" value="SGNH hydrolase"/>
    <property type="match status" value="1"/>
</dbReference>
<dbReference type="RefSeq" id="WP_386438827.1">
    <property type="nucleotide sequence ID" value="NZ_JBHSBB010000053.1"/>
</dbReference>
<feature type="signal peptide" evidence="4">
    <location>
        <begin position="1"/>
        <end position="36"/>
    </location>
</feature>
<dbReference type="SUPFAM" id="SSF69318">
    <property type="entry name" value="Integrin alpha N-terminal domain"/>
    <property type="match status" value="1"/>
</dbReference>
<dbReference type="InterPro" id="IPR028994">
    <property type="entry name" value="Integrin_alpha_N"/>
</dbReference>
<reference evidence="7" key="1">
    <citation type="journal article" date="2019" name="Int. J. Syst. Evol. Microbiol.">
        <title>The Global Catalogue of Microorganisms (GCM) 10K type strain sequencing project: providing services to taxonomists for standard genome sequencing and annotation.</title>
        <authorList>
            <consortium name="The Broad Institute Genomics Platform"/>
            <consortium name="The Broad Institute Genome Sequencing Center for Infectious Disease"/>
            <person name="Wu L."/>
            <person name="Ma J."/>
        </authorList>
    </citation>
    <scope>NUCLEOTIDE SEQUENCE [LARGE SCALE GENOMIC DNA]</scope>
    <source>
        <strain evidence="7">CGMCC 4.7237</strain>
    </source>
</reference>
<dbReference type="SMART" id="SM00560">
    <property type="entry name" value="LamGL"/>
    <property type="match status" value="1"/>
</dbReference>
<sequence>MNRRLTKRKRHWGRTALTAAAALWVAGAAGLTSAQADAPGAPSKAAGPPGRNAPVTHNAQDAPVPENLTPLPSGYGLTPADQDAMRTAAATARRTGVRTAVDSLTTPTDEVLADPSGTFLLDANAQPVRARKSDRWVPVDLRLKQRSDGSWAPAATAYGTVAFSGGGDAPLAVTSSGGTSLALTWPTALPVPAVSGSTATYRSVLPGVDLVMSATADGGLSDVLVIHSAQAARNPALRSLRLGSSVRGGKLAVARDGGLALTDSRGDLVADGATPLAWDSNTVLPGSAQHNHQAKLAADPSDSGHPGLAARIAPVRVKAAGGSLTLAADPGLLANTSTVWPVYADPSVNWHPVTAGTPMFDEVKQGCPGNSFVNKTSDLADNGYLGVGYNGWQEGSCYTGDEHAVYQWNLPKSIWGADIHSAEVDATDIYSASCATTATVNLHWSKGMGSGTDWSNRPGYNSYSTSASFGPAYNPTYCPNNGSTTNGFNVLTPIRSSASAHSSTFTVTLSEDSLESKHNDLGFKRFEHNPTLQIFFNNAPNAPTASTMSAVSGADDAACDTVSPYPYMGKTIATTPPVLKAKVSDPNSDKLQATFQYWINGQTTMHTVTSGDNLSSGTFATTSLTSAFMSSLTNGQTVDWNVKITDGMDSTAYSQSPTCHFTAEPTAPDAPTVTSESNLYPNTDTTDAVVGATAGTAGRFDIAGAGTAATKFVYNLDVPPAKTSPPAAETITATGNAAVVTVTPPSPGPHTLWVYAVDAAGDASGDFAYPFLAAGHPSTTCATLTACFNNTGISSDTATTQADIDGSGDSFSATDLAGAGWASGGKVTVDGATFTLPAFGAGQKDNVVAANQTVTYSGSGSALEFLATSTYATLATPGAIAGDDTAPYVPAGTGVSGSYCFSSTDGQAPCAASGTVTYTDGTFTTYDLTVPNWWDISSSLPAVVLPHRNDASGTHASAHGLFAFSVPTDPTRTIASVTLPDVGTSHAGYNAQNLHIFGMTTRNTTAGTPEVNGTYKAPAAGQSWTGAWANPNESNSNLLTGGVNYSNQTFRTALQPSISGSTVRVRLDNSLGTTKMSVGHATIALSSNATAFTSVPTGTPTTLTFGGAQAVTVPQGGMVYSDPINFTVTAGHYLLVSFQLTNSVPFVVTHSYANGSYTYVAAVGSGDLTTSTSATPFTTNAGAYGNFTQLITGLDVQTTGVPTEAVLGDHLVDPFQPNTTPPNSNGFRVSDALAGAEPTTAAPFGVLAEGIESNQLMTDNPETYNGGAIGGPAVLSRIDRDVLDQPGINTVVVDEGLEDLLGGTTTSGDLEDNGYTALVQQLQNWGINVVLTSLTPCEGYNGDGATPNDPCTSTVDDNRTDVNAFLGGMNLGNPWSAPAVYFADLDAAVAEPDAYNGEERLAPSADSGDHVNLSLRGYGALANAIMSPQDNWAVDDGDGMPVATDTAATDTPQTPGTILNPNTGNSTLTLSATGSTWGDDPLRGTVLNLDGTAGNATSATPVLDTSGSFAVSAWVKPTSLPTHNMTIAAQEGTTNSAFALQYNYSHTTAPTWAFATTNGDATGPAFTYAYATGPSANLWTHLVGVYNAAAHTTQLYVNGALAGSATGVTLWNAPDAYTVGRGLYNGNPTDFLSGAVSGVQVYDYALTANQAGALYGQGAAGGGPYTFADTVDFNGDGTPDLVAETPSGDLWMFPGDGTHGPDTADATLVGWSFSTYTIAGIADFNGDGYPDIVAKDASGLLWLYPGDADHDTSTARVEIGTGWGSYVFAGVRDWNGDGHPDVIAKDSTGNLWMYPSGGTINGTSTLGARSQIGTSWSTYTLEGLADWDNDGHMDLLAMDSTGVLWLYPGDTAHDTSTARVQLGTGWTNFPFAGLADWNSDGNTDIITRGPGSILWAYPSRGTRTTTGTRYEIGLSW</sequence>
<feature type="compositionally biased region" description="Low complexity" evidence="3">
    <location>
        <begin position="34"/>
        <end position="50"/>
    </location>
</feature>
<evidence type="ECO:0000256" key="4">
    <source>
        <dbReference type="SAM" id="SignalP"/>
    </source>
</evidence>
<keyword evidence="2" id="KW-1015">Disulfide bond</keyword>
<dbReference type="Pfam" id="PF13517">
    <property type="entry name" value="FG-GAP_3"/>
    <property type="match status" value="2"/>
</dbReference>